<dbReference type="AlphaFoldDB" id="A0A387BS64"/>
<dbReference type="KEGG" id="gry:D7I44_10060"/>
<dbReference type="PANTHER" id="PTHR30055:SF238">
    <property type="entry name" value="MYCOFACTOCIN BIOSYNTHESIS TRANSCRIPTIONAL REGULATOR MFTR-RELATED"/>
    <property type="match status" value="1"/>
</dbReference>
<evidence type="ECO:0000256" key="2">
    <source>
        <dbReference type="ARBA" id="ARBA00023125"/>
    </source>
</evidence>
<dbReference type="EMBL" id="CP032624">
    <property type="protein sequence ID" value="AYG03846.1"/>
    <property type="molecule type" value="Genomic_DNA"/>
</dbReference>
<organism evidence="6 7">
    <name type="scientific">Gryllotalpicola protaetiae</name>
    <dbReference type="NCBI Taxonomy" id="2419771"/>
    <lineage>
        <taxon>Bacteria</taxon>
        <taxon>Bacillati</taxon>
        <taxon>Actinomycetota</taxon>
        <taxon>Actinomycetes</taxon>
        <taxon>Micrococcales</taxon>
        <taxon>Microbacteriaceae</taxon>
        <taxon>Gryllotalpicola</taxon>
    </lineage>
</organism>
<evidence type="ECO:0000313" key="6">
    <source>
        <dbReference type="EMBL" id="AYG03846.1"/>
    </source>
</evidence>
<dbReference type="PANTHER" id="PTHR30055">
    <property type="entry name" value="HTH-TYPE TRANSCRIPTIONAL REGULATOR RUTR"/>
    <property type="match status" value="1"/>
</dbReference>
<dbReference type="Gene3D" id="1.10.357.10">
    <property type="entry name" value="Tetracycline Repressor, domain 2"/>
    <property type="match status" value="1"/>
</dbReference>
<dbReference type="InterPro" id="IPR001647">
    <property type="entry name" value="HTH_TetR"/>
</dbReference>
<dbReference type="InterPro" id="IPR050109">
    <property type="entry name" value="HTH-type_TetR-like_transc_reg"/>
</dbReference>
<keyword evidence="7" id="KW-1185">Reference proteome</keyword>
<dbReference type="PROSITE" id="PS50977">
    <property type="entry name" value="HTH_TETR_2"/>
    <property type="match status" value="1"/>
</dbReference>
<dbReference type="Pfam" id="PF00440">
    <property type="entry name" value="TetR_N"/>
    <property type="match status" value="1"/>
</dbReference>
<gene>
    <name evidence="6" type="ORF">D7I44_10060</name>
</gene>
<dbReference type="GO" id="GO:0003700">
    <property type="term" value="F:DNA-binding transcription factor activity"/>
    <property type="evidence" value="ECO:0007669"/>
    <property type="project" value="TreeGrafter"/>
</dbReference>
<dbReference type="RefSeq" id="WP_120789378.1">
    <property type="nucleotide sequence ID" value="NZ_CP032624.1"/>
</dbReference>
<feature type="domain" description="HTH tetR-type" evidence="5">
    <location>
        <begin position="6"/>
        <end position="66"/>
    </location>
</feature>
<evidence type="ECO:0000256" key="3">
    <source>
        <dbReference type="ARBA" id="ARBA00023163"/>
    </source>
</evidence>
<proteinExistence type="predicted"/>
<dbReference type="OrthoDB" id="956698at2"/>
<dbReference type="SUPFAM" id="SSF46689">
    <property type="entry name" value="Homeodomain-like"/>
    <property type="match status" value="1"/>
</dbReference>
<name>A0A387BS64_9MICO</name>
<evidence type="ECO:0000259" key="5">
    <source>
        <dbReference type="PROSITE" id="PS50977"/>
    </source>
</evidence>
<evidence type="ECO:0000256" key="1">
    <source>
        <dbReference type="ARBA" id="ARBA00023015"/>
    </source>
</evidence>
<feature type="DNA-binding region" description="H-T-H motif" evidence="4">
    <location>
        <begin position="29"/>
        <end position="48"/>
    </location>
</feature>
<keyword evidence="2 4" id="KW-0238">DNA-binding</keyword>
<dbReference type="GO" id="GO:0000976">
    <property type="term" value="F:transcription cis-regulatory region binding"/>
    <property type="evidence" value="ECO:0007669"/>
    <property type="project" value="TreeGrafter"/>
</dbReference>
<dbReference type="InterPro" id="IPR009057">
    <property type="entry name" value="Homeodomain-like_sf"/>
</dbReference>
<dbReference type="PRINTS" id="PR00455">
    <property type="entry name" value="HTHTETR"/>
</dbReference>
<sequence>MPRSGAAARARLRAAALELYERRGYDATTTAQIAEHAGVTERTYFRHFADKREVLFDGEVELRDTMTAAIAVAPPDRAPLDLVMDAYIAAIPLFVAGRPVAERRARIMAGSSALQERANTKSAAIAQAVIDALVGRGVPEPTARLAVRAGAAAFEHASRAWGGTSAAELGRLIAHATEELRGLSA</sequence>
<accession>A0A387BS64</accession>
<evidence type="ECO:0000256" key="4">
    <source>
        <dbReference type="PROSITE-ProRule" id="PRU00335"/>
    </source>
</evidence>
<keyword evidence="1" id="KW-0805">Transcription regulation</keyword>
<evidence type="ECO:0000313" key="7">
    <source>
        <dbReference type="Proteomes" id="UP000275069"/>
    </source>
</evidence>
<reference evidence="6 7" key="1">
    <citation type="submission" date="2018-09" db="EMBL/GenBank/DDBJ databases">
        <title>Genome sequencing of strain 2DFW10M-5.</title>
        <authorList>
            <person name="Heo J."/>
            <person name="Kim S.-J."/>
            <person name="Kwon S.-W."/>
        </authorList>
    </citation>
    <scope>NUCLEOTIDE SEQUENCE [LARGE SCALE GENOMIC DNA]</scope>
    <source>
        <strain evidence="6 7">2DFW10M-5</strain>
    </source>
</reference>
<dbReference type="Proteomes" id="UP000275069">
    <property type="component" value="Chromosome"/>
</dbReference>
<protein>
    <submittedName>
        <fullName evidence="6">TetR family transcriptional regulator</fullName>
    </submittedName>
</protein>
<keyword evidence="3" id="KW-0804">Transcription</keyword>